<protein>
    <submittedName>
        <fullName evidence="2">Uncharacterized protein</fullName>
    </submittedName>
</protein>
<evidence type="ECO:0000313" key="2">
    <source>
        <dbReference type="EMBL" id="QRW27110.1"/>
    </source>
</evidence>
<organism evidence="2 3">
    <name type="scientific">Rhizoctonia solani</name>
    <dbReference type="NCBI Taxonomy" id="456999"/>
    <lineage>
        <taxon>Eukaryota</taxon>
        <taxon>Fungi</taxon>
        <taxon>Dikarya</taxon>
        <taxon>Basidiomycota</taxon>
        <taxon>Agaricomycotina</taxon>
        <taxon>Agaricomycetes</taxon>
        <taxon>Cantharellales</taxon>
        <taxon>Ceratobasidiaceae</taxon>
        <taxon>Rhizoctonia</taxon>
    </lineage>
</organism>
<evidence type="ECO:0000313" key="3">
    <source>
        <dbReference type="Proteomes" id="UP000650533"/>
    </source>
</evidence>
<reference evidence="2" key="1">
    <citation type="submission" date="2020-05" db="EMBL/GenBank/DDBJ databases">
        <title>Evolutionary and genomic comparisons of hybrid uninucleate and nonhybrid Rhizoctonia fungi.</title>
        <authorList>
            <person name="Li C."/>
            <person name="Chen X."/>
        </authorList>
    </citation>
    <scope>NUCLEOTIDE SEQUENCE</scope>
    <source>
        <strain evidence="2">AG-1 IA</strain>
    </source>
</reference>
<feature type="compositionally biased region" description="Polar residues" evidence="1">
    <location>
        <begin position="236"/>
        <end position="251"/>
    </location>
</feature>
<evidence type="ECO:0000256" key="1">
    <source>
        <dbReference type="SAM" id="MobiDB-lite"/>
    </source>
</evidence>
<dbReference type="RefSeq" id="XP_043187347.1">
    <property type="nucleotide sequence ID" value="XM_043321524.1"/>
</dbReference>
<dbReference type="EMBL" id="CP059673">
    <property type="protein sequence ID" value="QRW27110.1"/>
    <property type="molecule type" value="Genomic_DNA"/>
</dbReference>
<name>A0A8H8P8F7_9AGAM</name>
<dbReference type="Proteomes" id="UP000650533">
    <property type="component" value="Chromosome 16"/>
</dbReference>
<feature type="region of interest" description="Disordered" evidence="1">
    <location>
        <begin position="71"/>
        <end position="100"/>
    </location>
</feature>
<feature type="region of interest" description="Disordered" evidence="1">
    <location>
        <begin position="222"/>
        <end position="251"/>
    </location>
</feature>
<sequence length="251" mass="28682">MVIQPFDQDEPVEEAILTSHRPIDPKREDKWVEAYAKALKKFDLPEDPNTAEDADLITGAILEAMSTATIKTMPDGNKKRKVTDRRDPHGGTPSNRTREHFAQRYAAPSDARRSHGDRILAEIRTSKVFESLKWFQGKRRNQGHDQRPFQEISTDEIANAIKCTSNKSSPGAFGSNYRLLKWAFWCNTSIFVNLFNLCLRIGYHPSVLRNCVIAHPKARRQDITTQKLSSHRSTRDAIQTSREGYHNSNHL</sequence>
<gene>
    <name evidence="2" type="ORF">RhiXN_01705</name>
</gene>
<dbReference type="AlphaFoldDB" id="A0A8H8P8F7"/>
<proteinExistence type="predicted"/>
<dbReference type="GeneID" id="67023987"/>
<accession>A0A8H8P8F7</accession>
<dbReference type="KEGG" id="rsx:RhiXN_01705"/>